<gene>
    <name evidence="1" type="ORF">Tci_038132</name>
</gene>
<reference evidence="1" key="1">
    <citation type="journal article" date="2019" name="Sci. Rep.">
        <title>Draft genome of Tanacetum cinerariifolium, the natural source of mosquito coil.</title>
        <authorList>
            <person name="Yamashiro T."/>
            <person name="Shiraishi A."/>
            <person name="Satake H."/>
            <person name="Nakayama K."/>
        </authorList>
    </citation>
    <scope>NUCLEOTIDE SEQUENCE</scope>
</reference>
<name>A0A6L2M0T3_TANCI</name>
<comment type="caution">
    <text evidence="1">The sequence shown here is derived from an EMBL/GenBank/DDBJ whole genome shotgun (WGS) entry which is preliminary data.</text>
</comment>
<accession>A0A6L2M0T3</accession>
<dbReference type="EMBL" id="BKCJ010005333">
    <property type="protein sequence ID" value="GEU66154.1"/>
    <property type="molecule type" value="Genomic_DNA"/>
</dbReference>
<evidence type="ECO:0000313" key="1">
    <source>
        <dbReference type="EMBL" id="GEU66154.1"/>
    </source>
</evidence>
<proteinExistence type="predicted"/>
<dbReference type="AlphaFoldDB" id="A0A6L2M0T3"/>
<protein>
    <submittedName>
        <fullName evidence="1">Uncharacterized protein</fullName>
    </submittedName>
</protein>
<sequence length="501" mass="58053">MDLNSSVGKICLGEDNRISLNDEIKSHGEWETPECQDTTSSKQKNEAKASTFYKMETKEVSKLCLEHEVKDEDKVVKKELIVASRGEIYFVKFIINPEEDDIELGVILGRSFMRLTKGIADFENGVITIYPKLDPFLDNSDETKKFKDDWELILDDIDFGDIPKLEEPGLPSFVCKLGKSARNKKRPFETVIDQWKTLNTRRSYRDWYKKILDNILLDKLNLDGEIKSEEEEAIKRVMGCHEALKEKEDPCAFVIPIRLEAKVNLNALADTEPMGVLKDMLCQVGVTTIIAKFLILDMHVDKEFCAAKTNVNTEESDSDDDEDYFIKRNSLGTPIYGPKSAKYLNCNDPMDRALAVQEQIYSPYIVDWRVLNKMGFAEEIEKMLEIKVYEVGSQDKIFSSKAWIRAFDINEPIYIELCHKFYSTYDFDEVCTYDKLRTKKGIKFRLYGRANSLTFLEFSRRLDLYHLEEVNEERFDVYFQGGLRGDENFNASYYWLSISSV</sequence>
<organism evidence="1">
    <name type="scientific">Tanacetum cinerariifolium</name>
    <name type="common">Dalmatian daisy</name>
    <name type="synonym">Chrysanthemum cinerariifolium</name>
    <dbReference type="NCBI Taxonomy" id="118510"/>
    <lineage>
        <taxon>Eukaryota</taxon>
        <taxon>Viridiplantae</taxon>
        <taxon>Streptophyta</taxon>
        <taxon>Embryophyta</taxon>
        <taxon>Tracheophyta</taxon>
        <taxon>Spermatophyta</taxon>
        <taxon>Magnoliopsida</taxon>
        <taxon>eudicotyledons</taxon>
        <taxon>Gunneridae</taxon>
        <taxon>Pentapetalae</taxon>
        <taxon>asterids</taxon>
        <taxon>campanulids</taxon>
        <taxon>Asterales</taxon>
        <taxon>Asteraceae</taxon>
        <taxon>Asteroideae</taxon>
        <taxon>Anthemideae</taxon>
        <taxon>Anthemidinae</taxon>
        <taxon>Tanacetum</taxon>
    </lineage>
</organism>